<reference evidence="2" key="1">
    <citation type="journal article" date="2014" name="Int. J. Syst. Evol. Microbiol.">
        <title>Complete genome sequence of Corynebacterium casei LMG S-19264T (=DSM 44701T), isolated from a smear-ripened cheese.</title>
        <authorList>
            <consortium name="US DOE Joint Genome Institute (JGI-PGF)"/>
            <person name="Walter F."/>
            <person name="Albersmeier A."/>
            <person name="Kalinowski J."/>
            <person name="Ruckert C."/>
        </authorList>
    </citation>
    <scope>NUCLEOTIDE SEQUENCE</scope>
    <source>
        <strain evidence="2">JCM 31311</strain>
    </source>
</reference>
<proteinExistence type="predicted"/>
<keyword evidence="3" id="KW-1185">Reference proteome</keyword>
<reference evidence="2" key="2">
    <citation type="submission" date="2020-09" db="EMBL/GenBank/DDBJ databases">
        <authorList>
            <person name="Sun Q."/>
            <person name="Ohkuma M."/>
        </authorList>
    </citation>
    <scope>NUCLEOTIDE SEQUENCE</scope>
    <source>
        <strain evidence="2">JCM 31311</strain>
    </source>
</reference>
<organism evidence="2 3">
    <name type="scientific">Deinococcus ruber</name>
    <dbReference type="NCBI Taxonomy" id="1848197"/>
    <lineage>
        <taxon>Bacteria</taxon>
        <taxon>Thermotogati</taxon>
        <taxon>Deinococcota</taxon>
        <taxon>Deinococci</taxon>
        <taxon>Deinococcales</taxon>
        <taxon>Deinococcaceae</taxon>
        <taxon>Deinococcus</taxon>
    </lineage>
</organism>
<protein>
    <submittedName>
        <fullName evidence="2">Uncharacterized protein</fullName>
    </submittedName>
</protein>
<dbReference type="RefSeq" id="WP_189091517.1">
    <property type="nucleotide sequence ID" value="NZ_BMQL01000019.1"/>
</dbReference>
<comment type="caution">
    <text evidence="2">The sequence shown here is derived from an EMBL/GenBank/DDBJ whole genome shotgun (WGS) entry which is preliminary data.</text>
</comment>
<accession>A0A918CEC5</accession>
<name>A0A918CEC5_9DEIO</name>
<evidence type="ECO:0000313" key="3">
    <source>
        <dbReference type="Proteomes" id="UP000603865"/>
    </source>
</evidence>
<dbReference type="Proteomes" id="UP000603865">
    <property type="component" value="Unassembled WGS sequence"/>
</dbReference>
<sequence>MAHQLRASDTWIELPPTADYDDPEYKPNQEQKQTAGAMQTWVTRGTTPAGARLKMKLTVSATTPQACEDEVERLCAAFQNADAFRDGVGQRFLRINGLPTITRGKFRGRCNRDVQVDWPLLTPFWYDNDADFSSTRLSP</sequence>
<dbReference type="AlphaFoldDB" id="A0A918CEC5"/>
<evidence type="ECO:0000313" key="2">
    <source>
        <dbReference type="EMBL" id="GGR16890.1"/>
    </source>
</evidence>
<dbReference type="EMBL" id="BMQL01000019">
    <property type="protein sequence ID" value="GGR16890.1"/>
    <property type="molecule type" value="Genomic_DNA"/>
</dbReference>
<evidence type="ECO:0000256" key="1">
    <source>
        <dbReference type="SAM" id="MobiDB-lite"/>
    </source>
</evidence>
<gene>
    <name evidence="2" type="ORF">GCM10008957_31910</name>
</gene>
<feature type="region of interest" description="Disordered" evidence="1">
    <location>
        <begin position="1"/>
        <end position="35"/>
    </location>
</feature>